<keyword evidence="4" id="KW-1185">Reference proteome</keyword>
<dbReference type="RefSeq" id="WP_169361719.1">
    <property type="nucleotide sequence ID" value="NZ_JAAVJL010000001.1"/>
</dbReference>
<evidence type="ECO:0000256" key="1">
    <source>
        <dbReference type="SAM" id="MobiDB-lite"/>
    </source>
</evidence>
<evidence type="ECO:0000313" key="3">
    <source>
        <dbReference type="EMBL" id="NMF56590.1"/>
    </source>
</evidence>
<evidence type="ECO:0000256" key="2">
    <source>
        <dbReference type="SAM" id="SignalP"/>
    </source>
</evidence>
<keyword evidence="2" id="KW-0732">Signal</keyword>
<proteinExistence type="predicted"/>
<organism evidence="3 4">
    <name type="scientific">Pseudanabaena yagii GIHE-NHR1</name>
    <dbReference type="NCBI Taxonomy" id="2722753"/>
    <lineage>
        <taxon>Bacteria</taxon>
        <taxon>Bacillati</taxon>
        <taxon>Cyanobacteriota</taxon>
        <taxon>Cyanophyceae</taxon>
        <taxon>Pseudanabaenales</taxon>
        <taxon>Pseudanabaenaceae</taxon>
        <taxon>Pseudanabaena</taxon>
        <taxon>Pseudanabaena yagii</taxon>
    </lineage>
</organism>
<dbReference type="Proteomes" id="UP000738376">
    <property type="component" value="Unassembled WGS sequence"/>
</dbReference>
<reference evidence="3 4" key="1">
    <citation type="submission" date="2020-03" db="EMBL/GenBank/DDBJ databases">
        <title>Draft Genome Sequence of 2-Methylisoborneol Producing Pseudanabaena yagii Strain GIHE-NHR1 Isolated from North Han River in South Korea.</title>
        <authorList>
            <person name="Jeong J."/>
        </authorList>
    </citation>
    <scope>NUCLEOTIDE SEQUENCE [LARGE SCALE GENOMIC DNA]</scope>
    <source>
        <strain evidence="3 4">GIHE-NHR1</strain>
    </source>
</reference>
<comment type="caution">
    <text evidence="3">The sequence shown here is derived from an EMBL/GenBank/DDBJ whole genome shotgun (WGS) entry which is preliminary data.</text>
</comment>
<feature type="chain" id="PRO_5046954424" evidence="2">
    <location>
        <begin position="34"/>
        <end position="256"/>
    </location>
</feature>
<dbReference type="InterPro" id="IPR031975">
    <property type="entry name" value="Pilin_GH"/>
</dbReference>
<evidence type="ECO:0000313" key="4">
    <source>
        <dbReference type="Proteomes" id="UP000738376"/>
    </source>
</evidence>
<dbReference type="EMBL" id="JAAVJL010000001">
    <property type="protein sequence ID" value="NMF56590.1"/>
    <property type="molecule type" value="Genomic_DNA"/>
</dbReference>
<name>A0ABX1LM40_9CYAN</name>
<feature type="signal peptide" evidence="2">
    <location>
        <begin position="1"/>
        <end position="33"/>
    </location>
</feature>
<feature type="region of interest" description="Disordered" evidence="1">
    <location>
        <begin position="99"/>
        <end position="122"/>
    </location>
</feature>
<sequence length="256" mass="28124">MANSSIKSLISQFCLNPMLLGTLAILASVGHLADQAIAETPKPVNSSPITGTWKLTPNNPSFSVNLMPPLKIIITPEGKLFVQDPLRQDEYTEVGIIRKSSDNSSLPPNAKILPPHSSTNRARNSEAKAYVGSMNRGQQAHFLEKETWSKSLQELGIPMKSETENYRYSIQVNKAIATATTKPYTDAGIAINLGIARKPNLKSYVGIVWLQDISVSKDVTSYASLCESIEPTMKLPPIPKWDGREIKCPEGYKPIF</sequence>
<accession>A0ABX1LM40</accession>
<protein>
    <submittedName>
        <fullName evidence="3">Uncharacterized protein</fullName>
    </submittedName>
</protein>
<gene>
    <name evidence="3" type="ORF">HC246_00735</name>
</gene>
<dbReference type="Pfam" id="PF16734">
    <property type="entry name" value="Pilin_GH"/>
    <property type="match status" value="1"/>
</dbReference>